<dbReference type="Proteomes" id="UP000000268">
    <property type="component" value="Chromosome"/>
</dbReference>
<feature type="transmembrane region" description="Helical" evidence="1">
    <location>
        <begin position="81"/>
        <end position="102"/>
    </location>
</feature>
<dbReference type="OrthoDB" id="454580at2"/>
<organism evidence="2 3">
    <name type="scientific">Acaryochloris marina (strain MBIC 11017)</name>
    <dbReference type="NCBI Taxonomy" id="329726"/>
    <lineage>
        <taxon>Bacteria</taxon>
        <taxon>Bacillati</taxon>
        <taxon>Cyanobacteriota</taxon>
        <taxon>Cyanophyceae</taxon>
        <taxon>Acaryochloridales</taxon>
        <taxon>Acaryochloridaceae</taxon>
        <taxon>Acaryochloris</taxon>
    </lineage>
</organism>
<evidence type="ECO:0000256" key="1">
    <source>
        <dbReference type="SAM" id="Phobius"/>
    </source>
</evidence>
<feature type="transmembrane region" description="Helical" evidence="1">
    <location>
        <begin position="46"/>
        <end position="69"/>
    </location>
</feature>
<evidence type="ECO:0000313" key="3">
    <source>
        <dbReference type="Proteomes" id="UP000000268"/>
    </source>
</evidence>
<reference evidence="2 3" key="1">
    <citation type="journal article" date="2008" name="Proc. Natl. Acad. Sci. U.S.A.">
        <title>Niche adaptation and genome expansion in the chlorophyll d-producing cyanobacterium Acaryochloris marina.</title>
        <authorList>
            <person name="Swingley W.D."/>
            <person name="Chen M."/>
            <person name="Cheung P.C."/>
            <person name="Conrad A.L."/>
            <person name="Dejesa L.C."/>
            <person name="Hao J."/>
            <person name="Honchak B.M."/>
            <person name="Karbach L.E."/>
            <person name="Kurdoglu A."/>
            <person name="Lahiri S."/>
            <person name="Mastrian S.D."/>
            <person name="Miyashita H."/>
            <person name="Page L."/>
            <person name="Ramakrishna P."/>
            <person name="Satoh S."/>
            <person name="Sattley W.M."/>
            <person name="Shimada Y."/>
            <person name="Taylor H.L."/>
            <person name="Tomo T."/>
            <person name="Tsuchiya T."/>
            <person name="Wang Z.T."/>
            <person name="Raymond J."/>
            <person name="Mimuro M."/>
            <person name="Blankenship R.E."/>
            <person name="Touchman J.W."/>
        </authorList>
    </citation>
    <scope>NUCLEOTIDE SEQUENCE [LARGE SCALE GENOMIC DNA]</scope>
    <source>
        <strain evidence="3">MBIC 11017</strain>
    </source>
</reference>
<proteinExistence type="predicted"/>
<dbReference type="KEGG" id="amr:AM1_1575"/>
<keyword evidence="1" id="KW-0812">Transmembrane</keyword>
<accession>B0CA12</accession>
<keyword evidence="3" id="KW-1185">Reference proteome</keyword>
<dbReference type="eggNOG" id="ENOG502ZB2X">
    <property type="taxonomic scope" value="Bacteria"/>
</dbReference>
<dbReference type="HOGENOM" id="CLU_100484_1_0_3"/>
<evidence type="ECO:0000313" key="2">
    <source>
        <dbReference type="EMBL" id="ABW26599.1"/>
    </source>
</evidence>
<keyword evidence="1" id="KW-0472">Membrane</keyword>
<dbReference type="EMBL" id="CP000828">
    <property type="protein sequence ID" value="ABW26599.1"/>
    <property type="molecule type" value="Genomic_DNA"/>
</dbReference>
<protein>
    <submittedName>
        <fullName evidence="2">Uncharacterized protein</fullName>
    </submittedName>
</protein>
<gene>
    <name evidence="2" type="ordered locus">AM1_1575</name>
</gene>
<dbReference type="AlphaFoldDB" id="B0CA12"/>
<dbReference type="STRING" id="329726.AM1_1575"/>
<keyword evidence="1" id="KW-1133">Transmembrane helix</keyword>
<sequence>MTPALEDLRISTLEIERLSGLEVSDHFLNGFLIGTYRLPLNAPGRLLVVATTEPLVLGLLLMFATPIGLGLARGSTSDLMVLGWIGAIALGLWIVRQFRMWLKARHLRSLMRLLDEVDHYHQVLQAVDLFEQLGGAEQTQTTILEALNKARESLIAGLMTEKILRQNRGLLSRRQALLDNIEQNLITLQAIELQHQAQTYSDILNQAVDISIRVQDEVTQLSHLESSR</sequence>
<name>B0CA12_ACAM1</name>